<organism evidence="2">
    <name type="scientific">Caenorhabditis brenneri</name>
    <name type="common">Nematode worm</name>
    <dbReference type="NCBI Taxonomy" id="135651"/>
    <lineage>
        <taxon>Eukaryota</taxon>
        <taxon>Metazoa</taxon>
        <taxon>Ecdysozoa</taxon>
        <taxon>Nematoda</taxon>
        <taxon>Chromadorea</taxon>
        <taxon>Rhabditida</taxon>
        <taxon>Rhabditina</taxon>
        <taxon>Rhabditomorpha</taxon>
        <taxon>Rhabditoidea</taxon>
        <taxon>Rhabditidae</taxon>
        <taxon>Peloderinae</taxon>
        <taxon>Caenorhabditis</taxon>
    </lineage>
</organism>
<dbReference type="Proteomes" id="UP000008068">
    <property type="component" value="Unassembled WGS sequence"/>
</dbReference>
<evidence type="ECO:0000313" key="1">
    <source>
        <dbReference type="EMBL" id="EGT54795.1"/>
    </source>
</evidence>
<dbReference type="EMBL" id="GL380403">
    <property type="protein sequence ID" value="EGT54795.1"/>
    <property type="molecule type" value="Genomic_DNA"/>
</dbReference>
<reference evidence="2" key="1">
    <citation type="submission" date="2011-07" db="EMBL/GenBank/DDBJ databases">
        <authorList>
            <consortium name="Caenorhabditis brenneri Sequencing and Analysis Consortium"/>
            <person name="Wilson R.K."/>
        </authorList>
    </citation>
    <scope>NUCLEOTIDE SEQUENCE [LARGE SCALE GENOMIC DNA]</scope>
    <source>
        <strain evidence="2">PB2801</strain>
    </source>
</reference>
<accession>G0PG68</accession>
<sequence length="92" mass="10571">MMAGAVTLARECDEDCPIMDEKEVAVVLSRLCEILNSSSWVSKGFDWILSESVLPRLSHLFESYSARMYRFPNRNPMKKFERNSNAIPNEVL</sequence>
<evidence type="ECO:0000313" key="2">
    <source>
        <dbReference type="Proteomes" id="UP000008068"/>
    </source>
</evidence>
<dbReference type="AlphaFoldDB" id="G0PG68"/>
<dbReference type="InParanoid" id="G0PG68"/>
<dbReference type="HOGENOM" id="CLU_2415242_0_0_1"/>
<name>G0PG68_CAEBE</name>
<gene>
    <name evidence="1" type="ORF">CAEBREN_03688</name>
</gene>
<keyword evidence="2" id="KW-1185">Reference proteome</keyword>
<proteinExistence type="predicted"/>
<protein>
    <submittedName>
        <fullName evidence="1">Uncharacterized protein</fullName>
    </submittedName>
</protein>